<sequence>MASAVAFSCAAAPLARPAVALKQQAFAGARVAARPSLLPARAARRATVQPKALAGFTEVAQLAESEAGFIFGVSGVMVAITLIGLAFGFVLLRVESLAEEGKI</sequence>
<feature type="transmembrane region" description="Helical" evidence="7">
    <location>
        <begin position="69"/>
        <end position="92"/>
    </location>
</feature>
<dbReference type="SUPFAM" id="SSF103441">
    <property type="entry name" value="PetM subunit of the cytochrome b6f complex"/>
    <property type="match status" value="1"/>
</dbReference>
<accession>A0AAD5H4P9</accession>
<keyword evidence="9" id="KW-1185">Reference proteome</keyword>
<dbReference type="EMBL" id="JADXDR010000036">
    <property type="protein sequence ID" value="KAI7843786.1"/>
    <property type="molecule type" value="Genomic_DNA"/>
</dbReference>
<keyword evidence="2" id="KW-0813">Transport</keyword>
<proteinExistence type="predicted"/>
<evidence type="ECO:0000313" key="9">
    <source>
        <dbReference type="Proteomes" id="UP001205105"/>
    </source>
</evidence>
<evidence type="ECO:0000256" key="2">
    <source>
        <dbReference type="ARBA" id="ARBA00022448"/>
    </source>
</evidence>
<dbReference type="Proteomes" id="UP001205105">
    <property type="component" value="Unassembled WGS sequence"/>
</dbReference>
<evidence type="ECO:0008006" key="10">
    <source>
        <dbReference type="Google" id="ProtNLM"/>
    </source>
</evidence>
<evidence type="ECO:0000256" key="5">
    <source>
        <dbReference type="ARBA" id="ARBA00022989"/>
    </source>
</evidence>
<keyword evidence="4" id="KW-0249">Electron transport</keyword>
<comment type="caution">
    <text evidence="8">The sequence shown here is derived from an EMBL/GenBank/DDBJ whole genome shotgun (WGS) entry which is preliminary data.</text>
</comment>
<organism evidence="8 9">
    <name type="scientific">Chlorella ohadii</name>
    <dbReference type="NCBI Taxonomy" id="2649997"/>
    <lineage>
        <taxon>Eukaryota</taxon>
        <taxon>Viridiplantae</taxon>
        <taxon>Chlorophyta</taxon>
        <taxon>core chlorophytes</taxon>
        <taxon>Trebouxiophyceae</taxon>
        <taxon>Chlorellales</taxon>
        <taxon>Chlorellaceae</taxon>
        <taxon>Chlorella clade</taxon>
        <taxon>Chlorella</taxon>
    </lineage>
</organism>
<gene>
    <name evidence="8" type="ORF">COHA_002684</name>
</gene>
<evidence type="ECO:0000256" key="6">
    <source>
        <dbReference type="ARBA" id="ARBA00023136"/>
    </source>
</evidence>
<name>A0AAD5H4P9_9CHLO</name>
<protein>
    <recommendedName>
        <fullName evidence="10">Cytochrome b6-f complex subunit 7</fullName>
    </recommendedName>
</protein>
<evidence type="ECO:0000256" key="7">
    <source>
        <dbReference type="SAM" id="Phobius"/>
    </source>
</evidence>
<reference evidence="8" key="1">
    <citation type="submission" date="2020-11" db="EMBL/GenBank/DDBJ databases">
        <title>Chlorella ohadii genome sequencing and assembly.</title>
        <authorList>
            <person name="Murik O."/>
            <person name="Treves H."/>
            <person name="Kedem I."/>
            <person name="Shotland Y."/>
            <person name="Kaplan A."/>
        </authorList>
    </citation>
    <scope>NUCLEOTIDE SEQUENCE</scope>
    <source>
        <strain evidence="8">1</strain>
    </source>
</reference>
<dbReference type="AlphaFoldDB" id="A0AAD5H4P9"/>
<dbReference type="InterPro" id="IPR012595">
    <property type="entry name" value="PetM_cyt_b6/f_cplx_su7"/>
</dbReference>
<dbReference type="GO" id="GO:0009512">
    <property type="term" value="C:cytochrome b6f complex"/>
    <property type="evidence" value="ECO:0007669"/>
    <property type="project" value="InterPro"/>
</dbReference>
<keyword evidence="3 7" id="KW-0812">Transmembrane</keyword>
<dbReference type="Pfam" id="PF08041">
    <property type="entry name" value="PetM"/>
    <property type="match status" value="1"/>
</dbReference>
<keyword evidence="5 7" id="KW-1133">Transmembrane helix</keyword>
<dbReference type="GO" id="GO:0016020">
    <property type="term" value="C:membrane"/>
    <property type="evidence" value="ECO:0007669"/>
    <property type="project" value="UniProtKB-SubCell"/>
</dbReference>
<evidence type="ECO:0000313" key="8">
    <source>
        <dbReference type="EMBL" id="KAI7843786.1"/>
    </source>
</evidence>
<evidence type="ECO:0000256" key="3">
    <source>
        <dbReference type="ARBA" id="ARBA00022692"/>
    </source>
</evidence>
<comment type="subcellular location">
    <subcellularLocation>
        <location evidence="1">Membrane</location>
        <topology evidence="1">Single-pass membrane protein</topology>
    </subcellularLocation>
</comment>
<keyword evidence="6 7" id="KW-0472">Membrane</keyword>
<evidence type="ECO:0000256" key="1">
    <source>
        <dbReference type="ARBA" id="ARBA00004167"/>
    </source>
</evidence>
<evidence type="ECO:0000256" key="4">
    <source>
        <dbReference type="ARBA" id="ARBA00022982"/>
    </source>
</evidence>